<dbReference type="PANTHER" id="PTHR46623:SF6">
    <property type="entry name" value="ALPHA_BETA-HYDROLASES SUPERFAMILY PROTEIN"/>
    <property type="match status" value="1"/>
</dbReference>
<comment type="caution">
    <text evidence="2">The sequence shown here is derived from an EMBL/GenBank/DDBJ whole genome shotgun (WGS) entry which is preliminary data.</text>
</comment>
<accession>A0ABN3WRM7</accession>
<dbReference type="PANTHER" id="PTHR46623">
    <property type="entry name" value="CARBOXYMETHYLENEBUTENOLIDASE-RELATED"/>
    <property type="match status" value="1"/>
</dbReference>
<protein>
    <recommendedName>
        <fullName evidence="1">Dienelactone hydrolase domain-containing protein</fullName>
    </recommendedName>
</protein>
<dbReference type="SUPFAM" id="SSF53474">
    <property type="entry name" value="alpha/beta-Hydrolases"/>
    <property type="match status" value="1"/>
</dbReference>
<feature type="domain" description="Dienelactone hydrolase" evidence="1">
    <location>
        <begin position="23"/>
        <end position="241"/>
    </location>
</feature>
<dbReference type="Gene3D" id="3.40.50.1820">
    <property type="entry name" value="alpha/beta hydrolase"/>
    <property type="match status" value="1"/>
</dbReference>
<organism evidence="2 3">
    <name type="scientific">Streptomyces thioluteus</name>
    <dbReference type="NCBI Taxonomy" id="66431"/>
    <lineage>
        <taxon>Bacteria</taxon>
        <taxon>Bacillati</taxon>
        <taxon>Actinomycetota</taxon>
        <taxon>Actinomycetes</taxon>
        <taxon>Kitasatosporales</taxon>
        <taxon>Streptomycetaceae</taxon>
        <taxon>Streptomyces</taxon>
    </lineage>
</organism>
<dbReference type="EMBL" id="BAAAXZ010000078">
    <property type="protein sequence ID" value="GAA2924446.1"/>
    <property type="molecule type" value="Genomic_DNA"/>
</dbReference>
<dbReference type="InterPro" id="IPR029058">
    <property type="entry name" value="AB_hydrolase_fold"/>
</dbReference>
<sequence>MGDKSSTSPATDWVTVGTDDGPMRVFTARPAAADRAVVVFQEVFGVNDYIQDIARRFAGRGWLALAPSLFHRAGVETLPYDRLPEALELADATGPDAIVTDVRAVLTHLAEMEGIPVGRCVLVGFCFGGRVAFTAATGVDGLGATVVFYGSYIAAGPHAVLDRAASIDSPMMLHVGAEDHVITADQVQATENALRAAGADFVQHVYENAGHAFASDHRSQEYRPGPAETAWQRTWAFLDRHVPTPA</sequence>
<proteinExistence type="predicted"/>
<dbReference type="Proteomes" id="UP001501102">
    <property type="component" value="Unassembled WGS sequence"/>
</dbReference>
<dbReference type="Pfam" id="PF01738">
    <property type="entry name" value="DLH"/>
    <property type="match status" value="1"/>
</dbReference>
<keyword evidence="3" id="KW-1185">Reference proteome</keyword>
<dbReference type="InterPro" id="IPR002925">
    <property type="entry name" value="Dienelactn_hydro"/>
</dbReference>
<dbReference type="InterPro" id="IPR051049">
    <property type="entry name" value="Dienelactone_hydrolase-like"/>
</dbReference>
<reference evidence="2 3" key="1">
    <citation type="journal article" date="2019" name="Int. J. Syst. Evol. Microbiol.">
        <title>The Global Catalogue of Microorganisms (GCM) 10K type strain sequencing project: providing services to taxonomists for standard genome sequencing and annotation.</title>
        <authorList>
            <consortium name="The Broad Institute Genomics Platform"/>
            <consortium name="The Broad Institute Genome Sequencing Center for Infectious Disease"/>
            <person name="Wu L."/>
            <person name="Ma J."/>
        </authorList>
    </citation>
    <scope>NUCLEOTIDE SEQUENCE [LARGE SCALE GENOMIC DNA]</scope>
    <source>
        <strain evidence="2 3">JCM 4087</strain>
    </source>
</reference>
<evidence type="ECO:0000259" key="1">
    <source>
        <dbReference type="Pfam" id="PF01738"/>
    </source>
</evidence>
<gene>
    <name evidence="2" type="ORF">GCM10020221_20520</name>
</gene>
<evidence type="ECO:0000313" key="2">
    <source>
        <dbReference type="EMBL" id="GAA2924446.1"/>
    </source>
</evidence>
<dbReference type="RefSeq" id="WP_344962510.1">
    <property type="nucleotide sequence ID" value="NZ_BAAAXZ010000078.1"/>
</dbReference>
<name>A0ABN3WRM7_STRTU</name>
<evidence type="ECO:0000313" key="3">
    <source>
        <dbReference type="Proteomes" id="UP001501102"/>
    </source>
</evidence>